<organism evidence="1 2">
    <name type="scientific">Micromonospora rhizosphaerae</name>
    <dbReference type="NCBI Taxonomy" id="568872"/>
    <lineage>
        <taxon>Bacteria</taxon>
        <taxon>Bacillati</taxon>
        <taxon>Actinomycetota</taxon>
        <taxon>Actinomycetes</taxon>
        <taxon>Micromonosporales</taxon>
        <taxon>Micromonosporaceae</taxon>
        <taxon>Micromonospora</taxon>
    </lineage>
</organism>
<name>A0A1C6RUK6_9ACTN</name>
<protein>
    <submittedName>
        <fullName evidence="1">Uncharacterized protein</fullName>
    </submittedName>
</protein>
<dbReference type="EMBL" id="FMHV01000002">
    <property type="protein sequence ID" value="SCL20762.1"/>
    <property type="molecule type" value="Genomic_DNA"/>
</dbReference>
<accession>A0A1C6RUK6</accession>
<keyword evidence="2" id="KW-1185">Reference proteome</keyword>
<sequence length="75" mass="8453">MEDDLSEWRAPELATIAATFDVDETVLQLVLDHLDRSSHFPILSYAPGKLPISIYLDLQYPIRKSGFATRSENCA</sequence>
<proteinExistence type="predicted"/>
<dbReference type="Proteomes" id="UP000199413">
    <property type="component" value="Unassembled WGS sequence"/>
</dbReference>
<evidence type="ECO:0000313" key="2">
    <source>
        <dbReference type="Proteomes" id="UP000199413"/>
    </source>
</evidence>
<evidence type="ECO:0000313" key="1">
    <source>
        <dbReference type="EMBL" id="SCL20762.1"/>
    </source>
</evidence>
<reference evidence="2" key="1">
    <citation type="submission" date="2016-06" db="EMBL/GenBank/DDBJ databases">
        <authorList>
            <person name="Varghese N."/>
            <person name="Submissions Spin"/>
        </authorList>
    </citation>
    <scope>NUCLEOTIDE SEQUENCE [LARGE SCALE GENOMIC DNA]</scope>
    <source>
        <strain evidence="2">DSM 45431</strain>
    </source>
</reference>
<dbReference type="AlphaFoldDB" id="A0A1C6RUK6"/>
<gene>
    <name evidence="1" type="ORF">GA0070624_2103</name>
</gene>